<reference evidence="2 3" key="1">
    <citation type="submission" date="2017-02" db="EMBL/GenBank/DDBJ databases">
        <title>The new phylogeny of genus Mycobacterium.</title>
        <authorList>
            <person name="Tortoli E."/>
            <person name="Trovato A."/>
            <person name="Cirillo D.M."/>
        </authorList>
    </citation>
    <scope>NUCLEOTIDE SEQUENCE [LARGE SCALE GENOMIC DNA]</scope>
    <source>
        <strain evidence="2 3">DSM 45057</strain>
    </source>
</reference>
<keyword evidence="3" id="KW-1185">Reference proteome</keyword>
<name>A0A1W9ZKC8_MYCAN</name>
<sequence>MRAPSRWPGYAALGLAVVAVGFSTVGWFRPQSHEPTTSVAAKATFSDHEVAEAKSTICSAFNLVREAITVNTNKQSPTTNDFAAKYAIAANSRLALYGGGEYLLEQLTVEPATPADLADAVKRAAATYREVAITYLSERPEPPQHPLTDSLEEVTTRVDGLCK</sequence>
<keyword evidence="1" id="KW-0472">Membrane</keyword>
<dbReference type="Proteomes" id="UP000192284">
    <property type="component" value="Unassembled WGS sequence"/>
</dbReference>
<feature type="transmembrane region" description="Helical" evidence="1">
    <location>
        <begin position="7"/>
        <end position="28"/>
    </location>
</feature>
<accession>A0A1W9ZKC8</accession>
<keyword evidence="1" id="KW-1133">Transmembrane helix</keyword>
<protein>
    <recommendedName>
        <fullName evidence="4">Alanine and proline rich membrane protein</fullName>
    </recommendedName>
</protein>
<evidence type="ECO:0000313" key="3">
    <source>
        <dbReference type="Proteomes" id="UP000192284"/>
    </source>
</evidence>
<evidence type="ECO:0008006" key="4">
    <source>
        <dbReference type="Google" id="ProtNLM"/>
    </source>
</evidence>
<gene>
    <name evidence="2" type="ORF">BST12_20175</name>
</gene>
<keyword evidence="1" id="KW-0812">Transmembrane</keyword>
<evidence type="ECO:0000313" key="2">
    <source>
        <dbReference type="EMBL" id="ORA16997.1"/>
    </source>
</evidence>
<comment type="caution">
    <text evidence="2">The sequence shown here is derived from an EMBL/GenBank/DDBJ whole genome shotgun (WGS) entry which is preliminary data.</text>
</comment>
<proteinExistence type="predicted"/>
<dbReference type="AlphaFoldDB" id="A0A1W9ZKC8"/>
<organism evidence="2 3">
    <name type="scientific">Mycobacterium angelicum</name>
    <dbReference type="NCBI Taxonomy" id="470074"/>
    <lineage>
        <taxon>Bacteria</taxon>
        <taxon>Bacillati</taxon>
        <taxon>Actinomycetota</taxon>
        <taxon>Actinomycetes</taxon>
        <taxon>Mycobacteriales</taxon>
        <taxon>Mycobacteriaceae</taxon>
        <taxon>Mycobacterium</taxon>
    </lineage>
</organism>
<evidence type="ECO:0000256" key="1">
    <source>
        <dbReference type="SAM" id="Phobius"/>
    </source>
</evidence>
<dbReference type="EMBL" id="MVHE01000041">
    <property type="protein sequence ID" value="ORA16997.1"/>
    <property type="molecule type" value="Genomic_DNA"/>
</dbReference>